<name>A0A2K9ETN8_9RHOB</name>
<accession>A0A2K9ETN8</accession>
<dbReference type="Gene3D" id="3.40.50.200">
    <property type="entry name" value="Peptidase S8/S53 domain"/>
    <property type="match status" value="1"/>
</dbReference>
<gene>
    <name evidence="2" type="ORF">CUV01_13110</name>
</gene>
<dbReference type="PROSITE" id="PS51892">
    <property type="entry name" value="SUBTILASE"/>
    <property type="match status" value="1"/>
</dbReference>
<dbReference type="Proteomes" id="UP000233742">
    <property type="component" value="Chromosome"/>
</dbReference>
<dbReference type="EMBL" id="CP025408">
    <property type="protein sequence ID" value="AUH34206.1"/>
    <property type="molecule type" value="Genomic_DNA"/>
</dbReference>
<dbReference type="RefSeq" id="WP_101460869.1">
    <property type="nucleotide sequence ID" value="NZ_CP025408.1"/>
</dbReference>
<dbReference type="KEGG" id="paro:CUV01_13110"/>
<evidence type="ECO:0000313" key="3">
    <source>
        <dbReference type="Proteomes" id="UP000233742"/>
    </source>
</evidence>
<dbReference type="SUPFAM" id="SSF52743">
    <property type="entry name" value="Subtilisin-like"/>
    <property type="match status" value="1"/>
</dbReference>
<keyword evidence="3" id="KW-1185">Reference proteome</keyword>
<dbReference type="AlphaFoldDB" id="A0A2K9ETN8"/>
<comment type="similarity">
    <text evidence="1">Belongs to the peptidase S8 family.</text>
</comment>
<evidence type="ECO:0000256" key="1">
    <source>
        <dbReference type="PROSITE-ProRule" id="PRU01240"/>
    </source>
</evidence>
<sequence length="220" mass="22535">MAVVRRLTVGIVDSGGPPDTMADARAFFAEGCGPAMPDRLGHGTAVGAIIRRAAPDARLHHAQVFDDRPITSADRVARAIDWLSADCAVIVLSLGLASDRRVLRQACKAALARGCSLVAASPSRGGPCWPAAYPGVIAATGDARCGWPDLSLLPDGVIGAWCASPEHGGTGMGGASLAAARVAGHLAAGFAEAGSDPFQWLAKHARHIGPERRLAAVPAR</sequence>
<dbReference type="InterPro" id="IPR036852">
    <property type="entry name" value="Peptidase_S8/S53_dom_sf"/>
</dbReference>
<dbReference type="GO" id="GO:0004252">
    <property type="term" value="F:serine-type endopeptidase activity"/>
    <property type="evidence" value="ECO:0007669"/>
    <property type="project" value="InterPro"/>
</dbReference>
<organism evidence="2 3">
    <name type="scientific">Paracoccus tegillarcae</name>
    <dbReference type="NCBI Taxonomy" id="1529068"/>
    <lineage>
        <taxon>Bacteria</taxon>
        <taxon>Pseudomonadati</taxon>
        <taxon>Pseudomonadota</taxon>
        <taxon>Alphaproteobacteria</taxon>
        <taxon>Rhodobacterales</taxon>
        <taxon>Paracoccaceae</taxon>
        <taxon>Paracoccus</taxon>
    </lineage>
</organism>
<protein>
    <submittedName>
        <fullName evidence="2">Subtilisin</fullName>
    </submittedName>
</protein>
<evidence type="ECO:0000313" key="2">
    <source>
        <dbReference type="EMBL" id="AUH34206.1"/>
    </source>
</evidence>
<comment type="caution">
    <text evidence="1">Lacks conserved residue(s) required for the propagation of feature annotation.</text>
</comment>
<dbReference type="GO" id="GO:0006508">
    <property type="term" value="P:proteolysis"/>
    <property type="evidence" value="ECO:0007669"/>
    <property type="project" value="InterPro"/>
</dbReference>
<proteinExistence type="inferred from homology"/>
<dbReference type="OrthoDB" id="6087879at2"/>
<reference evidence="2 3" key="1">
    <citation type="submission" date="2017-12" db="EMBL/GenBank/DDBJ databases">
        <authorList>
            <person name="Hurst M.R.H."/>
        </authorList>
    </citation>
    <scope>NUCLEOTIDE SEQUENCE [LARGE SCALE GENOMIC DNA]</scope>
    <source>
        <strain evidence="2 3">BM15</strain>
    </source>
</reference>